<dbReference type="EMBL" id="CP053541">
    <property type="protein sequence ID" value="QJY36266.1"/>
    <property type="molecule type" value="Genomic_DNA"/>
</dbReference>
<evidence type="ECO:0000313" key="1">
    <source>
        <dbReference type="EMBL" id="QJY36266.1"/>
    </source>
</evidence>
<dbReference type="AlphaFoldDB" id="A0AAE7AW56"/>
<name>A0AAE7AW56_9VIBR</name>
<accession>A0AAE7AW56</accession>
<proteinExistence type="predicted"/>
<reference evidence="1 2" key="1">
    <citation type="submission" date="2020-05" db="EMBL/GenBank/DDBJ databases">
        <title>First description outside Europe of the emergent pathogen for shellfish aquaculture Vibrio europaeus.</title>
        <authorList>
            <person name="Dubert J."/>
            <person name="Rojas R."/>
        </authorList>
    </citation>
    <scope>NUCLEOTIDE SEQUENCE [LARGE SCALE GENOMIC DNA]</scope>
    <source>
        <strain evidence="1 2">NPI-1</strain>
    </source>
</reference>
<evidence type="ECO:0000313" key="2">
    <source>
        <dbReference type="Proteomes" id="UP000501443"/>
    </source>
</evidence>
<dbReference type="Proteomes" id="UP000501443">
    <property type="component" value="Chromosome 1"/>
</dbReference>
<sequence length="153" mass="17479">MWGELHEEKSIVLKLNKEISAGKANRLFKELGATLQYDVYSFDIDEFEIWQSESLLNITLKNNGVEVDAQENFNEIIASYPFATRPSSDQSKALVLVSKLTEAFEATACYNCSQFSIETVQSDWDKCNDFLLKEWGEEPGSESLRIMIEENYA</sequence>
<dbReference type="RefSeq" id="WP_171801622.1">
    <property type="nucleotide sequence ID" value="NZ_CP053541.1"/>
</dbReference>
<protein>
    <submittedName>
        <fullName evidence="1">Uncharacterized protein</fullName>
    </submittedName>
</protein>
<gene>
    <name evidence="1" type="ORF">HOO69_06415</name>
</gene>
<organism evidence="1 2">
    <name type="scientific">Vibrio europaeus</name>
    <dbReference type="NCBI Taxonomy" id="300876"/>
    <lineage>
        <taxon>Bacteria</taxon>
        <taxon>Pseudomonadati</taxon>
        <taxon>Pseudomonadota</taxon>
        <taxon>Gammaproteobacteria</taxon>
        <taxon>Vibrionales</taxon>
        <taxon>Vibrionaceae</taxon>
        <taxon>Vibrio</taxon>
        <taxon>Vibrio oreintalis group</taxon>
    </lineage>
</organism>